<name>A0ABR9HE54_9ACTN</name>
<gene>
    <name evidence="3" type="ORF">H4W79_001525</name>
</gene>
<accession>A0ABR9HE54</accession>
<feature type="region of interest" description="Disordered" evidence="1">
    <location>
        <begin position="1"/>
        <end position="21"/>
    </location>
</feature>
<evidence type="ECO:0000256" key="2">
    <source>
        <dbReference type="SAM" id="Phobius"/>
    </source>
</evidence>
<organism evidence="3 4">
    <name type="scientific">Nocardiopsis terrae</name>
    <dbReference type="NCBI Taxonomy" id="372655"/>
    <lineage>
        <taxon>Bacteria</taxon>
        <taxon>Bacillati</taxon>
        <taxon>Actinomycetota</taxon>
        <taxon>Actinomycetes</taxon>
        <taxon>Streptosporangiales</taxon>
        <taxon>Nocardiopsidaceae</taxon>
        <taxon>Nocardiopsis</taxon>
    </lineage>
</organism>
<reference evidence="3 4" key="1">
    <citation type="submission" date="2020-10" db="EMBL/GenBank/DDBJ databases">
        <title>Sequencing the genomes of 1000 actinobacteria strains.</title>
        <authorList>
            <person name="Klenk H.-P."/>
        </authorList>
    </citation>
    <scope>NUCLEOTIDE SEQUENCE [LARGE SCALE GENOMIC DNA]</scope>
    <source>
        <strain evidence="3 4">DSM 45157</strain>
    </source>
</reference>
<protein>
    <submittedName>
        <fullName evidence="3">Uncharacterized protein</fullName>
    </submittedName>
</protein>
<keyword evidence="2" id="KW-0472">Membrane</keyword>
<dbReference type="EMBL" id="JADBDY010000001">
    <property type="protein sequence ID" value="MBE1457311.1"/>
    <property type="molecule type" value="Genomic_DNA"/>
</dbReference>
<comment type="caution">
    <text evidence="3">The sequence shown here is derived from an EMBL/GenBank/DDBJ whole genome shotgun (WGS) entry which is preliminary data.</text>
</comment>
<sequence>MTRVACGTGRRGTDGAGPCREGAGGAGAVGSGLGQRSGWVLAGLAAAVLCAAPAAADGQGGERAQPGVLADGGDGLADSELVGLTLTGAEQSPVPGEEVRYRATVANGGATAVEGGLLAQHVPEPLEVVGIDRSGVVEEGVANWRVDVPEGGEAVYAVRVRVPEDAEAGDRVVSTACLLLDRDAEPSACASDTLLVADRTVLSRVGELVDRDSLVRAAGAGALVVLVWLLWRQWGVAKRR</sequence>
<feature type="transmembrane region" description="Helical" evidence="2">
    <location>
        <begin position="213"/>
        <end position="231"/>
    </location>
</feature>
<evidence type="ECO:0000256" key="1">
    <source>
        <dbReference type="SAM" id="MobiDB-lite"/>
    </source>
</evidence>
<dbReference type="Proteomes" id="UP000598217">
    <property type="component" value="Unassembled WGS sequence"/>
</dbReference>
<proteinExistence type="predicted"/>
<keyword evidence="4" id="KW-1185">Reference proteome</keyword>
<keyword evidence="2" id="KW-0812">Transmembrane</keyword>
<evidence type="ECO:0000313" key="3">
    <source>
        <dbReference type="EMBL" id="MBE1457311.1"/>
    </source>
</evidence>
<evidence type="ECO:0000313" key="4">
    <source>
        <dbReference type="Proteomes" id="UP000598217"/>
    </source>
</evidence>
<keyword evidence="2" id="KW-1133">Transmembrane helix</keyword>
<dbReference type="RefSeq" id="WP_191273402.1">
    <property type="nucleotide sequence ID" value="NZ_BMXJ01000006.1"/>
</dbReference>